<organism evidence="1 2">
    <name type="scientific">Actinomadura meridiana</name>
    <dbReference type="NCBI Taxonomy" id="559626"/>
    <lineage>
        <taxon>Bacteria</taxon>
        <taxon>Bacillati</taxon>
        <taxon>Actinomycetota</taxon>
        <taxon>Actinomycetes</taxon>
        <taxon>Streptosporangiales</taxon>
        <taxon>Thermomonosporaceae</taxon>
        <taxon>Actinomadura</taxon>
    </lineage>
</organism>
<gene>
    <name evidence="1" type="ORF">GCM10022254_68620</name>
</gene>
<keyword evidence="2" id="KW-1185">Reference proteome</keyword>
<reference evidence="2" key="1">
    <citation type="journal article" date="2019" name="Int. J. Syst. Evol. Microbiol.">
        <title>The Global Catalogue of Microorganisms (GCM) 10K type strain sequencing project: providing services to taxonomists for standard genome sequencing and annotation.</title>
        <authorList>
            <consortium name="The Broad Institute Genomics Platform"/>
            <consortium name="The Broad Institute Genome Sequencing Center for Infectious Disease"/>
            <person name="Wu L."/>
            <person name="Ma J."/>
        </authorList>
    </citation>
    <scope>NUCLEOTIDE SEQUENCE [LARGE SCALE GENOMIC DNA]</scope>
    <source>
        <strain evidence="2">JCM 17440</strain>
    </source>
</reference>
<comment type="caution">
    <text evidence="1">The sequence shown here is derived from an EMBL/GenBank/DDBJ whole genome shotgun (WGS) entry which is preliminary data.</text>
</comment>
<protein>
    <submittedName>
        <fullName evidence="1">Uncharacterized protein</fullName>
    </submittedName>
</protein>
<evidence type="ECO:0000313" key="1">
    <source>
        <dbReference type="EMBL" id="GAA4241112.1"/>
    </source>
</evidence>
<proteinExistence type="predicted"/>
<dbReference type="Proteomes" id="UP001501710">
    <property type="component" value="Unassembled WGS sequence"/>
</dbReference>
<accession>A0ABP8CN05</accession>
<sequence>MLAHQQPRRAPVTRGFGRVPRMVARETGRSVKWNLAAHLEWAETGAVAGQVTASPQRPLTFAHTLGNGKLR</sequence>
<evidence type="ECO:0000313" key="2">
    <source>
        <dbReference type="Proteomes" id="UP001501710"/>
    </source>
</evidence>
<dbReference type="EMBL" id="BAABAS010000027">
    <property type="protein sequence ID" value="GAA4241112.1"/>
    <property type="molecule type" value="Genomic_DNA"/>
</dbReference>
<name>A0ABP8CN05_9ACTN</name>